<comment type="caution">
    <text evidence="3">The sequence shown here is derived from an EMBL/GenBank/DDBJ whole genome shotgun (WGS) entry which is preliminary data.</text>
</comment>
<dbReference type="SMART" id="SM00507">
    <property type="entry name" value="HNHc"/>
    <property type="match status" value="1"/>
</dbReference>
<sequence length="185" mass="20358">MKRADALTYIASQALSSLADEVQPHRRPITISLAIDLPTLLGLAENPGQLSGYGAIPASVARLLAADGNWQRFVSDPTTGNLLDFGREKYTPPQELVDYLLARDRVCRFPGCRRTGQSSDIDHAQSWETGGETNPANLGLLCRRHHRMKTHGGWSLESNPDGSCLWKSPQGKTFFVPSRPFLESV</sequence>
<dbReference type="Pfam" id="PF01844">
    <property type="entry name" value="HNH"/>
    <property type="match status" value="1"/>
</dbReference>
<evidence type="ECO:0000313" key="3">
    <source>
        <dbReference type="EMBL" id="TNV70584.1"/>
    </source>
</evidence>
<reference evidence="3" key="1">
    <citation type="submission" date="2019-06" db="EMBL/GenBank/DDBJ databases">
        <authorList>
            <person name="Zheng W."/>
        </authorList>
    </citation>
    <scope>NUCLEOTIDE SEQUENCE</scope>
    <source>
        <strain evidence="3">QDHG01</strain>
    </source>
</reference>
<dbReference type="Proteomes" id="UP000785679">
    <property type="component" value="Unassembled WGS sequence"/>
</dbReference>
<proteinExistence type="inferred from homology"/>
<dbReference type="CDD" id="cd00085">
    <property type="entry name" value="HNHc"/>
    <property type="match status" value="1"/>
</dbReference>
<gene>
    <name evidence="3" type="ORF">FGO68_gene9027</name>
</gene>
<organism evidence="3 4">
    <name type="scientific">Halteria grandinella</name>
    <dbReference type="NCBI Taxonomy" id="5974"/>
    <lineage>
        <taxon>Eukaryota</taxon>
        <taxon>Sar</taxon>
        <taxon>Alveolata</taxon>
        <taxon>Ciliophora</taxon>
        <taxon>Intramacronucleata</taxon>
        <taxon>Spirotrichea</taxon>
        <taxon>Stichotrichia</taxon>
        <taxon>Sporadotrichida</taxon>
        <taxon>Halteriidae</taxon>
        <taxon>Halteria</taxon>
    </lineage>
</organism>
<dbReference type="GO" id="GO:0008270">
    <property type="term" value="F:zinc ion binding"/>
    <property type="evidence" value="ECO:0007669"/>
    <property type="project" value="InterPro"/>
</dbReference>
<dbReference type="InterPro" id="IPR002711">
    <property type="entry name" value="HNH"/>
</dbReference>
<dbReference type="AlphaFoldDB" id="A0A8J8N908"/>
<dbReference type="InterPro" id="IPR003615">
    <property type="entry name" value="HNH_nuc"/>
</dbReference>
<dbReference type="GO" id="GO:0004519">
    <property type="term" value="F:endonuclease activity"/>
    <property type="evidence" value="ECO:0007669"/>
    <property type="project" value="InterPro"/>
</dbReference>
<evidence type="ECO:0000313" key="4">
    <source>
        <dbReference type="Proteomes" id="UP000785679"/>
    </source>
</evidence>
<comment type="similarity">
    <text evidence="1">Belongs to the Rv1128c/1148c/1588c/1702c/1945/3466 family.</text>
</comment>
<dbReference type="InterPro" id="IPR003870">
    <property type="entry name" value="DUF222"/>
</dbReference>
<dbReference type="GO" id="GO:0003676">
    <property type="term" value="F:nucleic acid binding"/>
    <property type="evidence" value="ECO:0007669"/>
    <property type="project" value="InterPro"/>
</dbReference>
<name>A0A8J8N908_HALGN</name>
<keyword evidence="4" id="KW-1185">Reference proteome</keyword>
<feature type="domain" description="HNH nuclease" evidence="2">
    <location>
        <begin position="95"/>
        <end position="147"/>
    </location>
</feature>
<evidence type="ECO:0000259" key="2">
    <source>
        <dbReference type="SMART" id="SM00507"/>
    </source>
</evidence>
<evidence type="ECO:0000256" key="1">
    <source>
        <dbReference type="ARBA" id="ARBA00023450"/>
    </source>
</evidence>
<dbReference type="EMBL" id="RRYP01035586">
    <property type="protein sequence ID" value="TNV70584.1"/>
    <property type="molecule type" value="Genomic_DNA"/>
</dbReference>
<accession>A0A8J8N908</accession>
<protein>
    <recommendedName>
        <fullName evidence="2">HNH nuclease domain-containing protein</fullName>
    </recommendedName>
</protein>
<dbReference type="Pfam" id="PF02720">
    <property type="entry name" value="DUF222"/>
    <property type="match status" value="1"/>
</dbReference>
<dbReference type="Gene3D" id="1.10.30.50">
    <property type="match status" value="1"/>
</dbReference>